<name>A0A1G5LF29_9BACL</name>
<dbReference type="InterPro" id="IPR039076">
    <property type="entry name" value="DivIC"/>
</dbReference>
<gene>
    <name evidence="3" type="ORF">SAMN05720606_12544</name>
</gene>
<dbReference type="PANTHER" id="PTHR40027:SF1">
    <property type="entry name" value="CELL DIVISION PROTEIN DIVIC"/>
    <property type="match status" value="1"/>
</dbReference>
<feature type="compositionally biased region" description="Polar residues" evidence="1">
    <location>
        <begin position="1"/>
        <end position="17"/>
    </location>
</feature>
<keyword evidence="3" id="KW-0131">Cell cycle</keyword>
<evidence type="ECO:0000313" key="4">
    <source>
        <dbReference type="Proteomes" id="UP000198538"/>
    </source>
</evidence>
<dbReference type="STRING" id="582692.SAMN05720606_12544"/>
<organism evidence="3 4">
    <name type="scientific">Paenibacillus polysaccharolyticus</name>
    <dbReference type="NCBI Taxonomy" id="582692"/>
    <lineage>
        <taxon>Bacteria</taxon>
        <taxon>Bacillati</taxon>
        <taxon>Bacillota</taxon>
        <taxon>Bacilli</taxon>
        <taxon>Bacillales</taxon>
        <taxon>Paenibacillaceae</taxon>
        <taxon>Paenibacillus</taxon>
    </lineage>
</organism>
<evidence type="ECO:0000256" key="1">
    <source>
        <dbReference type="SAM" id="MobiDB-lite"/>
    </source>
</evidence>
<keyword evidence="4" id="KW-1185">Reference proteome</keyword>
<dbReference type="EMBL" id="FMVM01000025">
    <property type="protein sequence ID" value="SCZ11523.1"/>
    <property type="molecule type" value="Genomic_DNA"/>
</dbReference>
<keyword evidence="2" id="KW-0812">Transmembrane</keyword>
<feature type="transmembrane region" description="Helical" evidence="2">
    <location>
        <begin position="25"/>
        <end position="44"/>
    </location>
</feature>
<keyword evidence="3" id="KW-0132">Cell division</keyword>
<proteinExistence type="predicted"/>
<feature type="region of interest" description="Disordered" evidence="1">
    <location>
        <begin position="1"/>
        <end position="20"/>
    </location>
</feature>
<evidence type="ECO:0000313" key="3">
    <source>
        <dbReference type="EMBL" id="SCZ11523.1"/>
    </source>
</evidence>
<dbReference type="AlphaFoldDB" id="A0A1G5LF29"/>
<dbReference type="Proteomes" id="UP000198538">
    <property type="component" value="Unassembled WGS sequence"/>
</dbReference>
<dbReference type="InterPro" id="IPR007060">
    <property type="entry name" value="FtsL/DivIC"/>
</dbReference>
<dbReference type="PANTHER" id="PTHR40027">
    <property type="entry name" value="CELL DIVISION PROTEIN DIVIC"/>
    <property type="match status" value="1"/>
</dbReference>
<dbReference type="GO" id="GO:0051301">
    <property type="term" value="P:cell division"/>
    <property type="evidence" value="ECO:0007669"/>
    <property type="project" value="UniProtKB-KW"/>
</dbReference>
<reference evidence="4" key="1">
    <citation type="submission" date="2016-10" db="EMBL/GenBank/DDBJ databases">
        <authorList>
            <person name="Varghese N."/>
            <person name="Submissions S."/>
        </authorList>
    </citation>
    <scope>NUCLEOTIDE SEQUENCE [LARGE SCALE GENOMIC DNA]</scope>
    <source>
        <strain evidence="4">BL9</strain>
    </source>
</reference>
<dbReference type="RefSeq" id="WP_090924621.1">
    <property type="nucleotide sequence ID" value="NZ_FMVM01000025.1"/>
</dbReference>
<sequence>MSRTPVGSKKSPANQGKSAGARRRLMLWLTFVAVFAIWAGYTFLVQNAQISDKSDYLATQQTSQQDTQKQLEQLKYEVSRLKDPEYIGQLARKKGYYLPEETPIQVEGSGN</sequence>
<accession>A0A1G5LF29</accession>
<keyword evidence="2" id="KW-0472">Membrane</keyword>
<evidence type="ECO:0000256" key="2">
    <source>
        <dbReference type="SAM" id="Phobius"/>
    </source>
</evidence>
<dbReference type="Pfam" id="PF04977">
    <property type="entry name" value="DivIC"/>
    <property type="match status" value="1"/>
</dbReference>
<protein>
    <submittedName>
        <fullName evidence="3">Cell division protein DivIC</fullName>
    </submittedName>
</protein>
<keyword evidence="2" id="KW-1133">Transmembrane helix</keyword>